<sequence>MNSTTHVEDSNAPQPVDKGKRRAAEDPTERTPLLASSSSTLDDDPPPTVVRRRLLSKLTAVFLGTLVVSVLGCVAAALLAWSYASRASHISADDILDQGLVFEGPDRVDVLNITWSGGLWVNVEARVGFDAGSVIGVNSSPDGDGLLKDLWKSIGRWGVRSLDRVSVNMSTIYLTSESGVVLATIEPPPVVVPLTANPPSDSTWLTHISTPLLIRPTHNASALIHFVREAWRDGSAAVRADVGSVEVRGGALGEDSWRSILHNVLYNVRTALRIQIPPIPGIPRTDPAPSLSELVTLQSFSVYSSSGLLALAARATLPDPAPVSFNLTCPSLPFTISLPSPTGGDAPPIPIAAVSTAPFALTHPNITLHISGHVLPLPLPPSSSSPLATDTGEDALPALSAFLTRYLSGLPNPILVSPAIPNLDLTLPLAFPAPSPRPRVLRNVTIHDMVIKGPGILSADGLQEGKGMWDLQRKGFTASGTVYARVVLPPGMEVGLHVGRVLPDVLVFDGEVPEDADLPVPFLPNSDSSAPSPSPFPSFPMPSLPLPNFPLPRPREGDDADPAPPPAPAGAFGHIRPTDWLVSQSGPAPSEDGEGAAFAVTAKIVEVPLEVLPGREREFADFVGKVVFGTGGAVAGILGVASVAVDVFGLTLPGDGDGSSGEMELHGLPFRGSVLVGKKALFDADAGTPRAS</sequence>
<evidence type="ECO:0000313" key="4">
    <source>
        <dbReference type="Proteomes" id="UP001218218"/>
    </source>
</evidence>
<evidence type="ECO:0000256" key="2">
    <source>
        <dbReference type="SAM" id="Phobius"/>
    </source>
</evidence>
<evidence type="ECO:0000256" key="1">
    <source>
        <dbReference type="SAM" id="MobiDB-lite"/>
    </source>
</evidence>
<keyword evidence="4" id="KW-1185">Reference proteome</keyword>
<protein>
    <submittedName>
        <fullName evidence="3">Uncharacterized protein</fullName>
    </submittedName>
</protein>
<proteinExistence type="predicted"/>
<accession>A0AAD6ZUE1</accession>
<evidence type="ECO:0000313" key="3">
    <source>
        <dbReference type="EMBL" id="KAJ7337583.1"/>
    </source>
</evidence>
<keyword evidence="2" id="KW-0472">Membrane</keyword>
<dbReference type="AlphaFoldDB" id="A0AAD6ZUE1"/>
<organism evidence="3 4">
    <name type="scientific">Mycena albidolilacea</name>
    <dbReference type="NCBI Taxonomy" id="1033008"/>
    <lineage>
        <taxon>Eukaryota</taxon>
        <taxon>Fungi</taxon>
        <taxon>Dikarya</taxon>
        <taxon>Basidiomycota</taxon>
        <taxon>Agaricomycotina</taxon>
        <taxon>Agaricomycetes</taxon>
        <taxon>Agaricomycetidae</taxon>
        <taxon>Agaricales</taxon>
        <taxon>Marasmiineae</taxon>
        <taxon>Mycenaceae</taxon>
        <taxon>Mycena</taxon>
    </lineage>
</organism>
<name>A0AAD6ZUE1_9AGAR</name>
<feature type="region of interest" description="Disordered" evidence="1">
    <location>
        <begin position="1"/>
        <end position="46"/>
    </location>
</feature>
<feature type="compositionally biased region" description="Low complexity" evidence="1">
    <location>
        <begin position="30"/>
        <end position="40"/>
    </location>
</feature>
<feature type="transmembrane region" description="Helical" evidence="2">
    <location>
        <begin position="60"/>
        <end position="84"/>
    </location>
</feature>
<keyword evidence="2" id="KW-0812">Transmembrane</keyword>
<gene>
    <name evidence="3" type="ORF">DFH08DRAFT_877162</name>
</gene>
<feature type="compositionally biased region" description="Pro residues" evidence="1">
    <location>
        <begin position="532"/>
        <end position="552"/>
    </location>
</feature>
<comment type="caution">
    <text evidence="3">The sequence shown here is derived from an EMBL/GenBank/DDBJ whole genome shotgun (WGS) entry which is preliminary data.</text>
</comment>
<dbReference type="EMBL" id="JARIHO010000029">
    <property type="protein sequence ID" value="KAJ7337583.1"/>
    <property type="molecule type" value="Genomic_DNA"/>
</dbReference>
<feature type="region of interest" description="Disordered" evidence="1">
    <location>
        <begin position="518"/>
        <end position="570"/>
    </location>
</feature>
<keyword evidence="2" id="KW-1133">Transmembrane helix</keyword>
<dbReference type="Proteomes" id="UP001218218">
    <property type="component" value="Unassembled WGS sequence"/>
</dbReference>
<reference evidence="3" key="1">
    <citation type="submission" date="2023-03" db="EMBL/GenBank/DDBJ databases">
        <title>Massive genome expansion in bonnet fungi (Mycena s.s.) driven by repeated elements and novel gene families across ecological guilds.</title>
        <authorList>
            <consortium name="Lawrence Berkeley National Laboratory"/>
            <person name="Harder C.B."/>
            <person name="Miyauchi S."/>
            <person name="Viragh M."/>
            <person name="Kuo A."/>
            <person name="Thoen E."/>
            <person name="Andreopoulos B."/>
            <person name="Lu D."/>
            <person name="Skrede I."/>
            <person name="Drula E."/>
            <person name="Henrissat B."/>
            <person name="Morin E."/>
            <person name="Kohler A."/>
            <person name="Barry K."/>
            <person name="LaButti K."/>
            <person name="Morin E."/>
            <person name="Salamov A."/>
            <person name="Lipzen A."/>
            <person name="Mereny Z."/>
            <person name="Hegedus B."/>
            <person name="Baldrian P."/>
            <person name="Stursova M."/>
            <person name="Weitz H."/>
            <person name="Taylor A."/>
            <person name="Grigoriev I.V."/>
            <person name="Nagy L.G."/>
            <person name="Martin F."/>
            <person name="Kauserud H."/>
        </authorList>
    </citation>
    <scope>NUCLEOTIDE SEQUENCE</scope>
    <source>
        <strain evidence="3">CBHHK002</strain>
    </source>
</reference>